<accession>A0ABD2MK18</accession>
<dbReference type="AlphaFoldDB" id="A0ABD2MK18"/>
<evidence type="ECO:0000313" key="2">
    <source>
        <dbReference type="Proteomes" id="UP001516400"/>
    </source>
</evidence>
<proteinExistence type="predicted"/>
<gene>
    <name evidence="1" type="ORF">HHI36_010862</name>
</gene>
<comment type="caution">
    <text evidence="1">The sequence shown here is derived from an EMBL/GenBank/DDBJ whole genome shotgun (WGS) entry which is preliminary data.</text>
</comment>
<name>A0ABD2MK18_9CUCU</name>
<sequence length="142" mass="16294">MILKNWNNAKKLWFEFDKLDVHKKKRAVTIPDGVKDPNEINDYFINAIGHGTIDPDILNKFRNGELNPNLSSSFKDITSEDIRKILGTIKSRSVGFDGISLKMLKIVLPYCNDLLRELVDESLNWIISFHMEKGYHCANTQG</sequence>
<dbReference type="Proteomes" id="UP001516400">
    <property type="component" value="Unassembled WGS sequence"/>
</dbReference>
<protein>
    <recommendedName>
        <fullName evidence="3">Reverse transcriptase</fullName>
    </recommendedName>
</protein>
<keyword evidence="2" id="KW-1185">Reference proteome</keyword>
<reference evidence="1 2" key="1">
    <citation type="journal article" date="2021" name="BMC Biol.">
        <title>Horizontally acquired antibacterial genes associated with adaptive radiation of ladybird beetles.</title>
        <authorList>
            <person name="Li H.S."/>
            <person name="Tang X.F."/>
            <person name="Huang Y.H."/>
            <person name="Xu Z.Y."/>
            <person name="Chen M.L."/>
            <person name="Du X.Y."/>
            <person name="Qiu B.Y."/>
            <person name="Chen P.T."/>
            <person name="Zhang W."/>
            <person name="Slipinski A."/>
            <person name="Escalona H.E."/>
            <person name="Waterhouse R.M."/>
            <person name="Zwick A."/>
            <person name="Pang H."/>
        </authorList>
    </citation>
    <scope>NUCLEOTIDE SEQUENCE [LARGE SCALE GENOMIC DNA]</scope>
    <source>
        <strain evidence="1">SYSU2018</strain>
    </source>
</reference>
<evidence type="ECO:0008006" key="3">
    <source>
        <dbReference type="Google" id="ProtNLM"/>
    </source>
</evidence>
<evidence type="ECO:0000313" key="1">
    <source>
        <dbReference type="EMBL" id="KAL3266700.1"/>
    </source>
</evidence>
<dbReference type="EMBL" id="JABFTP020000001">
    <property type="protein sequence ID" value="KAL3266700.1"/>
    <property type="molecule type" value="Genomic_DNA"/>
</dbReference>
<organism evidence="1 2">
    <name type="scientific">Cryptolaemus montrouzieri</name>
    <dbReference type="NCBI Taxonomy" id="559131"/>
    <lineage>
        <taxon>Eukaryota</taxon>
        <taxon>Metazoa</taxon>
        <taxon>Ecdysozoa</taxon>
        <taxon>Arthropoda</taxon>
        <taxon>Hexapoda</taxon>
        <taxon>Insecta</taxon>
        <taxon>Pterygota</taxon>
        <taxon>Neoptera</taxon>
        <taxon>Endopterygota</taxon>
        <taxon>Coleoptera</taxon>
        <taxon>Polyphaga</taxon>
        <taxon>Cucujiformia</taxon>
        <taxon>Coccinelloidea</taxon>
        <taxon>Coccinellidae</taxon>
        <taxon>Scymninae</taxon>
        <taxon>Scymnini</taxon>
        <taxon>Cryptolaemus</taxon>
    </lineage>
</organism>